<name>A0AC35G994_9BILA</name>
<evidence type="ECO:0000313" key="2">
    <source>
        <dbReference type="WBParaSite" id="PS1159_v2.g3000.t1"/>
    </source>
</evidence>
<proteinExistence type="predicted"/>
<evidence type="ECO:0000313" key="1">
    <source>
        <dbReference type="Proteomes" id="UP000887580"/>
    </source>
</evidence>
<dbReference type="Proteomes" id="UP000887580">
    <property type="component" value="Unplaced"/>
</dbReference>
<accession>A0AC35G994</accession>
<reference evidence="2" key="1">
    <citation type="submission" date="2022-11" db="UniProtKB">
        <authorList>
            <consortium name="WormBaseParasite"/>
        </authorList>
    </citation>
    <scope>IDENTIFICATION</scope>
</reference>
<organism evidence="1 2">
    <name type="scientific">Panagrolaimus sp. PS1159</name>
    <dbReference type="NCBI Taxonomy" id="55785"/>
    <lineage>
        <taxon>Eukaryota</taxon>
        <taxon>Metazoa</taxon>
        <taxon>Ecdysozoa</taxon>
        <taxon>Nematoda</taxon>
        <taxon>Chromadorea</taxon>
        <taxon>Rhabditida</taxon>
        <taxon>Tylenchina</taxon>
        <taxon>Panagrolaimomorpha</taxon>
        <taxon>Panagrolaimoidea</taxon>
        <taxon>Panagrolaimidae</taxon>
        <taxon>Panagrolaimus</taxon>
    </lineage>
</organism>
<sequence length="217" mass="25486">MFSLITIGLESSDNESEDGLPPPLQGNEKNKCETCKKGIIFISGGIQNSSENEMNIQCGNCHKWYHNACERFENYERVHIETYHCLNCVQTVEASIKKPILAEHRYKYWKESQIDKKVQIGTKPWTEKFARKRFPEFSALKKYYDGFELENKFKFDQDWTQPMKIKKKHGLGLKVPENFDIEQILKVVGRNESIQVIDVYHQDTITMSMGAFYDRWI</sequence>
<protein>
    <submittedName>
        <fullName evidence="2">Zinc finger PHD-type domain-containing protein</fullName>
    </submittedName>
</protein>
<dbReference type="WBParaSite" id="PS1159_v2.g3000.t1">
    <property type="protein sequence ID" value="PS1159_v2.g3000.t1"/>
    <property type="gene ID" value="PS1159_v2.g3000"/>
</dbReference>